<dbReference type="eggNOG" id="COG1595">
    <property type="taxonomic scope" value="Bacteria"/>
</dbReference>
<dbReference type="OrthoDB" id="3821507at2"/>
<name>A0A0H3D524_AMYMU</name>
<accession>A0A0H3D524</accession>
<dbReference type="GO" id="GO:0006352">
    <property type="term" value="P:DNA-templated transcription initiation"/>
    <property type="evidence" value="ECO:0007669"/>
    <property type="project" value="InterPro"/>
</dbReference>
<protein>
    <submittedName>
        <fullName evidence="2">RNA polymerase sigma-70 factor, ECF subfamily</fullName>
    </submittedName>
</protein>
<dbReference type="InterPro" id="IPR007627">
    <property type="entry name" value="RNA_pol_sigma70_r2"/>
</dbReference>
<dbReference type="SUPFAM" id="SSF88946">
    <property type="entry name" value="Sigma2 domain of RNA polymerase sigma factors"/>
    <property type="match status" value="1"/>
</dbReference>
<reference evidence="2 3" key="1">
    <citation type="journal article" date="2010" name="Cell Res.">
        <title>Complete genome sequence of the rifamycin SV-producing Amycolatopsis mediterranei U32 revealed its genetic characteristics in phylogeny and metabolism.</title>
        <authorList>
            <person name="Zhao W."/>
            <person name="Zhong Y."/>
            <person name="Yuan H."/>
            <person name="Wang J."/>
            <person name="Zheng H."/>
            <person name="Wang Y."/>
            <person name="Cen X."/>
            <person name="Xu F."/>
            <person name="Bai J."/>
            <person name="Han X."/>
            <person name="Lu G."/>
            <person name="Zhu Y."/>
            <person name="Shao Z."/>
            <person name="Yan H."/>
            <person name="Li C."/>
            <person name="Peng N."/>
            <person name="Zhang Z."/>
            <person name="Zhang Y."/>
            <person name="Lin W."/>
            <person name="Fan Y."/>
            <person name="Qin Z."/>
            <person name="Hu Y."/>
            <person name="Zhu B."/>
            <person name="Wang S."/>
            <person name="Ding X."/>
            <person name="Zhao G.P."/>
        </authorList>
    </citation>
    <scope>NUCLEOTIDE SEQUENCE [LARGE SCALE GENOMIC DNA]</scope>
    <source>
        <strain evidence="3">U-32</strain>
    </source>
</reference>
<dbReference type="Pfam" id="PF04542">
    <property type="entry name" value="Sigma70_r2"/>
    <property type="match status" value="1"/>
</dbReference>
<dbReference type="HOGENOM" id="CLU_1944193_0_0_11"/>
<organism evidence="2 3">
    <name type="scientific">Amycolatopsis mediterranei (strain U-32)</name>
    <dbReference type="NCBI Taxonomy" id="749927"/>
    <lineage>
        <taxon>Bacteria</taxon>
        <taxon>Bacillati</taxon>
        <taxon>Actinomycetota</taxon>
        <taxon>Actinomycetes</taxon>
        <taxon>Pseudonocardiales</taxon>
        <taxon>Pseudonocardiaceae</taxon>
        <taxon>Amycolatopsis</taxon>
    </lineage>
</organism>
<dbReference type="GO" id="GO:0003700">
    <property type="term" value="F:DNA-binding transcription factor activity"/>
    <property type="evidence" value="ECO:0007669"/>
    <property type="project" value="InterPro"/>
</dbReference>
<dbReference type="Proteomes" id="UP000000328">
    <property type="component" value="Chromosome"/>
</dbReference>
<evidence type="ECO:0000313" key="3">
    <source>
        <dbReference type="Proteomes" id="UP000000328"/>
    </source>
</evidence>
<dbReference type="AlphaFoldDB" id="A0A0H3D524"/>
<dbReference type="KEGG" id="amd:AMED_3968"/>
<sequence>MAVHVVTLADAVELDGVGADVHVVSPKSVGWDTGTMGSPTGSSTGRAWRASQLAPGGKIDCVSPLEIELARSAQAGSASALGMLLARHQAGMRAVALSILGYGPDAEDAVQDAVLIALRRIGTLRSAAA</sequence>
<evidence type="ECO:0000259" key="1">
    <source>
        <dbReference type="Pfam" id="PF04542"/>
    </source>
</evidence>
<proteinExistence type="predicted"/>
<dbReference type="InterPro" id="IPR013325">
    <property type="entry name" value="RNA_pol_sigma_r2"/>
</dbReference>
<dbReference type="EMBL" id="CP002000">
    <property type="protein sequence ID" value="ADJ45746.1"/>
    <property type="molecule type" value="Genomic_DNA"/>
</dbReference>
<dbReference type="Gene3D" id="1.10.1740.10">
    <property type="match status" value="1"/>
</dbReference>
<gene>
    <name evidence="2" type="ordered locus">AMED_3968</name>
</gene>
<dbReference type="PATRIC" id="fig|749927.5.peg.4104"/>
<evidence type="ECO:0000313" key="2">
    <source>
        <dbReference type="EMBL" id="ADJ45746.1"/>
    </source>
</evidence>
<feature type="domain" description="RNA polymerase sigma-70 region 2" evidence="1">
    <location>
        <begin position="85"/>
        <end position="125"/>
    </location>
</feature>